<dbReference type="SUPFAM" id="SSF48452">
    <property type="entry name" value="TPR-like"/>
    <property type="match status" value="2"/>
</dbReference>
<dbReference type="InterPro" id="IPR050498">
    <property type="entry name" value="Ycf3"/>
</dbReference>
<feature type="repeat" description="TPR" evidence="3">
    <location>
        <begin position="329"/>
        <end position="362"/>
    </location>
</feature>
<dbReference type="Gene3D" id="1.25.40.10">
    <property type="entry name" value="Tetratricopeptide repeat domain"/>
    <property type="match status" value="4"/>
</dbReference>
<keyword evidence="1" id="KW-0677">Repeat</keyword>
<dbReference type="Proteomes" id="UP000433309">
    <property type="component" value="Unassembled WGS sequence"/>
</dbReference>
<sequence length="747" mass="82560">MDHAESLSFLTRLGLRTDADERAIRRAYARELKQIDQEADPESFQTLREAYDTALQWARQRDDDTVQVSAPALDIVAPPAEDPIAEPSGGVDENELVDALFTQFHDHCRTLADGDTSSPHPWRQAIHYALNDPRLFSIAAREGFERRIAILLAGGWQPGHEALLPAATEMFGWSVDRRRLQRFGYPGFVLDTAIDEREIFDRQPDEVRYEQGRVIARLRDASLPDTHQLVADAPRINIVEARYPHWLAIVTSATNINRWREAVEALPLWRRKMASLGLRRASDDPRASSKFSALWTVIIGFMLIMRLASCGHDAVAPKASIPPPPLETAAEHIERGTKALGHGEYNNAINHFGRASQLDPQNASPHAWRAIAYAWNNQLDLAQTELDLSAELNGANALLFRARGVVANKRGLYADAIDAYTRSRQLEPEHPFTMMQRAVAYANHGDYDQAVAEADHLLKLDPNYGIGPYRLPLQVAVQRDRRDEAYKRAEAMLAALPDNSDAYASAARAYLNFGQRQDAIAVLTRGVVAAPDADLYLLRAQLKDRQDRRADLTSALALAPQSVQAINAMADLELDEGNASAAASLLSKALNDAKLDDELRAAVLVMRGIAYTRSGADTLARGDYEHARKLAVTATDLNNLCWRLVTRNTSLSTALSLCDAALQADPVYAAALDSRGLVLLRMGRYRDAINAYDAAIRKQTYAASLFGRGLAKRKLGDLTGGDADLRAARAKAPLVDRDFSEMGIKPD</sequence>
<dbReference type="PANTHER" id="PTHR44858">
    <property type="entry name" value="TETRATRICOPEPTIDE REPEAT PROTEIN 6"/>
    <property type="match status" value="1"/>
</dbReference>
<dbReference type="PANTHER" id="PTHR44858:SF1">
    <property type="entry name" value="UDP-N-ACETYLGLUCOSAMINE--PEPTIDE N-ACETYLGLUCOSAMINYLTRANSFERASE SPINDLY-RELATED"/>
    <property type="match status" value="1"/>
</dbReference>
<evidence type="ECO:0000313" key="5">
    <source>
        <dbReference type="Proteomes" id="UP000433309"/>
    </source>
</evidence>
<reference evidence="4 5" key="1">
    <citation type="submission" date="2019-11" db="EMBL/GenBank/DDBJ databases">
        <title>Novel species isolated from a subtropical stream in China.</title>
        <authorList>
            <person name="Lu H."/>
        </authorList>
    </citation>
    <scope>NUCLEOTIDE SEQUENCE [LARGE SCALE GENOMIC DNA]</scope>
    <source>
        <strain evidence="4 5">FT80W</strain>
    </source>
</reference>
<dbReference type="AlphaFoldDB" id="A0A6I2KYU1"/>
<evidence type="ECO:0000256" key="3">
    <source>
        <dbReference type="PROSITE-ProRule" id="PRU00339"/>
    </source>
</evidence>
<gene>
    <name evidence="4" type="ORF">GJ699_11795</name>
</gene>
<organism evidence="4 5">
    <name type="scientific">Duganella guangzhouensis</name>
    <dbReference type="NCBI Taxonomy" id="2666084"/>
    <lineage>
        <taxon>Bacteria</taxon>
        <taxon>Pseudomonadati</taxon>
        <taxon>Pseudomonadota</taxon>
        <taxon>Betaproteobacteria</taxon>
        <taxon>Burkholderiales</taxon>
        <taxon>Oxalobacteraceae</taxon>
        <taxon>Telluria group</taxon>
        <taxon>Duganella</taxon>
    </lineage>
</organism>
<comment type="caution">
    <text evidence="4">The sequence shown here is derived from an EMBL/GenBank/DDBJ whole genome shotgun (WGS) entry which is preliminary data.</text>
</comment>
<name>A0A6I2KYU1_9BURK</name>
<dbReference type="RefSeq" id="WP_154376358.1">
    <property type="nucleotide sequence ID" value="NZ_WKJK01000005.1"/>
</dbReference>
<dbReference type="InterPro" id="IPR019734">
    <property type="entry name" value="TPR_rpt"/>
</dbReference>
<dbReference type="EMBL" id="WKJK01000005">
    <property type="protein sequence ID" value="MRW90672.1"/>
    <property type="molecule type" value="Genomic_DNA"/>
</dbReference>
<keyword evidence="5" id="KW-1185">Reference proteome</keyword>
<protein>
    <submittedName>
        <fullName evidence="4">Tetratricopeptide repeat protein</fullName>
    </submittedName>
</protein>
<feature type="repeat" description="TPR" evidence="3">
    <location>
        <begin position="431"/>
        <end position="464"/>
    </location>
</feature>
<dbReference type="InterPro" id="IPR011990">
    <property type="entry name" value="TPR-like_helical_dom_sf"/>
</dbReference>
<keyword evidence="2 3" id="KW-0802">TPR repeat</keyword>
<evidence type="ECO:0000256" key="2">
    <source>
        <dbReference type="ARBA" id="ARBA00022803"/>
    </source>
</evidence>
<accession>A0A6I2KYU1</accession>
<dbReference type="Pfam" id="PF14559">
    <property type="entry name" value="TPR_19"/>
    <property type="match status" value="1"/>
</dbReference>
<feature type="repeat" description="TPR" evidence="3">
    <location>
        <begin position="397"/>
        <end position="430"/>
    </location>
</feature>
<dbReference type="PROSITE" id="PS50005">
    <property type="entry name" value="TPR"/>
    <property type="match status" value="3"/>
</dbReference>
<dbReference type="Pfam" id="PF13414">
    <property type="entry name" value="TPR_11"/>
    <property type="match status" value="1"/>
</dbReference>
<proteinExistence type="predicted"/>
<evidence type="ECO:0000256" key="1">
    <source>
        <dbReference type="ARBA" id="ARBA00022737"/>
    </source>
</evidence>
<evidence type="ECO:0000313" key="4">
    <source>
        <dbReference type="EMBL" id="MRW90672.1"/>
    </source>
</evidence>
<dbReference type="Pfam" id="PF13432">
    <property type="entry name" value="TPR_16"/>
    <property type="match status" value="2"/>
</dbReference>
<dbReference type="SMART" id="SM00028">
    <property type="entry name" value="TPR"/>
    <property type="match status" value="6"/>
</dbReference>